<protein>
    <submittedName>
        <fullName evidence="1">Uncharacterized protein</fullName>
    </submittedName>
</protein>
<proteinExistence type="predicted"/>
<sequence length="19" mass="1940">MLAALGGDSNALVDEFTES</sequence>
<evidence type="ECO:0000313" key="1">
    <source>
        <dbReference type="EMBL" id="JAE33159.1"/>
    </source>
</evidence>
<organism evidence="1">
    <name type="scientific">Arundo donax</name>
    <name type="common">Giant reed</name>
    <name type="synonym">Donax arundinaceus</name>
    <dbReference type="NCBI Taxonomy" id="35708"/>
    <lineage>
        <taxon>Eukaryota</taxon>
        <taxon>Viridiplantae</taxon>
        <taxon>Streptophyta</taxon>
        <taxon>Embryophyta</taxon>
        <taxon>Tracheophyta</taxon>
        <taxon>Spermatophyta</taxon>
        <taxon>Magnoliopsida</taxon>
        <taxon>Liliopsida</taxon>
        <taxon>Poales</taxon>
        <taxon>Poaceae</taxon>
        <taxon>PACMAD clade</taxon>
        <taxon>Arundinoideae</taxon>
        <taxon>Arundineae</taxon>
        <taxon>Arundo</taxon>
    </lineage>
</organism>
<dbReference type="EMBL" id="GBRH01164737">
    <property type="protein sequence ID" value="JAE33159.1"/>
    <property type="molecule type" value="Transcribed_RNA"/>
</dbReference>
<reference evidence="1" key="1">
    <citation type="submission" date="2014-09" db="EMBL/GenBank/DDBJ databases">
        <authorList>
            <person name="Magalhaes I.L.F."/>
            <person name="Oliveira U."/>
            <person name="Santos F.R."/>
            <person name="Vidigal T.H.D.A."/>
            <person name="Brescovit A.D."/>
            <person name="Santos A.J."/>
        </authorList>
    </citation>
    <scope>NUCLEOTIDE SEQUENCE</scope>
    <source>
        <tissue evidence="1">Shoot tissue taken approximately 20 cm above the soil surface</tissue>
    </source>
</reference>
<reference evidence="1" key="2">
    <citation type="journal article" date="2015" name="Data Brief">
        <title>Shoot transcriptome of the giant reed, Arundo donax.</title>
        <authorList>
            <person name="Barrero R.A."/>
            <person name="Guerrero F.D."/>
            <person name="Moolhuijzen P."/>
            <person name="Goolsby J.A."/>
            <person name="Tidwell J."/>
            <person name="Bellgard S.E."/>
            <person name="Bellgard M.I."/>
        </authorList>
    </citation>
    <scope>NUCLEOTIDE SEQUENCE</scope>
    <source>
        <tissue evidence="1">Shoot tissue taken approximately 20 cm above the soil surface</tissue>
    </source>
</reference>
<name>A0A0A9HBI9_ARUDO</name>
<dbReference type="AlphaFoldDB" id="A0A0A9HBI9"/>
<accession>A0A0A9HBI9</accession>